<comment type="caution">
    <text evidence="2">The sequence shown here is derived from an EMBL/GenBank/DDBJ whole genome shotgun (WGS) entry which is preliminary data.</text>
</comment>
<evidence type="ECO:0000313" key="3">
    <source>
        <dbReference type="Proteomes" id="UP000664203"/>
    </source>
</evidence>
<name>A0A8H3IL80_9LECA</name>
<evidence type="ECO:0000256" key="1">
    <source>
        <dbReference type="SAM" id="MobiDB-lite"/>
    </source>
</evidence>
<dbReference type="EMBL" id="CAJPDR010000122">
    <property type="protein sequence ID" value="CAF9919460.1"/>
    <property type="molecule type" value="Genomic_DNA"/>
</dbReference>
<evidence type="ECO:0000313" key="2">
    <source>
        <dbReference type="EMBL" id="CAF9919460.1"/>
    </source>
</evidence>
<accession>A0A8H3IL80</accession>
<protein>
    <submittedName>
        <fullName evidence="2">Uncharacterized protein</fullName>
    </submittedName>
</protein>
<dbReference type="Proteomes" id="UP000664203">
    <property type="component" value="Unassembled WGS sequence"/>
</dbReference>
<gene>
    <name evidence="2" type="ORF">ALECFALPRED_001168</name>
</gene>
<sequence>MYRRFRRNQEAALNRHLKQNTSSRSQLRHFLQDSHHPENPVAVRSKRKHTIQKVPQCLDLVKAQLGTGHILQFKGHGWIILANLSSMFRIKQQQILTLSPNCFPQYLKHHLQLCTYAANGKTCNRVGPAQIDASTYWEK</sequence>
<proteinExistence type="predicted"/>
<organism evidence="2 3">
    <name type="scientific">Alectoria fallacina</name>
    <dbReference type="NCBI Taxonomy" id="1903189"/>
    <lineage>
        <taxon>Eukaryota</taxon>
        <taxon>Fungi</taxon>
        <taxon>Dikarya</taxon>
        <taxon>Ascomycota</taxon>
        <taxon>Pezizomycotina</taxon>
        <taxon>Lecanoromycetes</taxon>
        <taxon>OSLEUM clade</taxon>
        <taxon>Lecanoromycetidae</taxon>
        <taxon>Lecanorales</taxon>
        <taxon>Lecanorineae</taxon>
        <taxon>Parmeliaceae</taxon>
        <taxon>Alectoria</taxon>
    </lineage>
</organism>
<reference evidence="2" key="1">
    <citation type="submission" date="2021-03" db="EMBL/GenBank/DDBJ databases">
        <authorList>
            <person name="Tagirdzhanova G."/>
        </authorList>
    </citation>
    <scope>NUCLEOTIDE SEQUENCE</scope>
</reference>
<keyword evidence="3" id="KW-1185">Reference proteome</keyword>
<dbReference type="AlphaFoldDB" id="A0A8H3IL80"/>
<feature type="region of interest" description="Disordered" evidence="1">
    <location>
        <begin position="17"/>
        <end position="36"/>
    </location>
</feature>